<keyword evidence="1" id="KW-1185">Reference proteome</keyword>
<name>A0A1I8AAS6_9BILA</name>
<sequence length="69" mass="7474">MVRIYVGARLNCPVTLRFDEPGTSSGRSRLGFDEHAVLSDKFTVSAARISCPPHSRRDAICAVSSSQPP</sequence>
<protein>
    <submittedName>
        <fullName evidence="2">ZP domain-containing protein</fullName>
    </submittedName>
</protein>
<dbReference type="WBParaSite" id="L893_g3676.t1">
    <property type="protein sequence ID" value="L893_g3676.t1"/>
    <property type="gene ID" value="L893_g3676"/>
</dbReference>
<accession>A0A1I8AAS6</accession>
<evidence type="ECO:0000313" key="2">
    <source>
        <dbReference type="WBParaSite" id="L893_g3676.t1"/>
    </source>
</evidence>
<dbReference type="AlphaFoldDB" id="A0A1I8AAS6"/>
<dbReference type="Proteomes" id="UP000095287">
    <property type="component" value="Unplaced"/>
</dbReference>
<proteinExistence type="predicted"/>
<organism evidence="1 2">
    <name type="scientific">Steinernema glaseri</name>
    <dbReference type="NCBI Taxonomy" id="37863"/>
    <lineage>
        <taxon>Eukaryota</taxon>
        <taxon>Metazoa</taxon>
        <taxon>Ecdysozoa</taxon>
        <taxon>Nematoda</taxon>
        <taxon>Chromadorea</taxon>
        <taxon>Rhabditida</taxon>
        <taxon>Tylenchina</taxon>
        <taxon>Panagrolaimomorpha</taxon>
        <taxon>Strongyloidoidea</taxon>
        <taxon>Steinernematidae</taxon>
        <taxon>Steinernema</taxon>
    </lineage>
</organism>
<reference evidence="2" key="1">
    <citation type="submission" date="2016-11" db="UniProtKB">
        <authorList>
            <consortium name="WormBaseParasite"/>
        </authorList>
    </citation>
    <scope>IDENTIFICATION</scope>
</reference>
<evidence type="ECO:0000313" key="1">
    <source>
        <dbReference type="Proteomes" id="UP000095287"/>
    </source>
</evidence>